<reference evidence="2 3" key="1">
    <citation type="submission" date="2016-11" db="EMBL/GenBank/DDBJ databases">
        <authorList>
            <person name="Jaros S."/>
            <person name="Januszkiewicz K."/>
            <person name="Wedrychowicz H."/>
        </authorList>
    </citation>
    <scope>NUCLEOTIDE SEQUENCE [LARGE SCALE GENOMIC DNA]</scope>
    <source>
        <strain evidence="2">NCIMB 2154T</strain>
    </source>
</reference>
<dbReference type="GeneID" id="47723056"/>
<evidence type="ECO:0008006" key="4">
    <source>
        <dbReference type="Google" id="ProtNLM"/>
    </source>
</evidence>
<gene>
    <name evidence="2" type="ORF">MARIT_1535</name>
</gene>
<keyword evidence="3" id="KW-1185">Reference proteome</keyword>
<keyword evidence="1" id="KW-1133">Transmembrane helix</keyword>
<keyword evidence="1" id="KW-0472">Membrane</keyword>
<dbReference type="KEGG" id="tmar:MARIT_1535"/>
<dbReference type="EMBL" id="LT634361">
    <property type="protein sequence ID" value="SFZ82318.1"/>
    <property type="molecule type" value="Genomic_DNA"/>
</dbReference>
<accession>A0A2H1E972</accession>
<dbReference type="RefSeq" id="WP_100211168.1">
    <property type="nucleotide sequence ID" value="NZ_CP138495.1"/>
</dbReference>
<keyword evidence="1" id="KW-0812">Transmembrane</keyword>
<evidence type="ECO:0000313" key="2">
    <source>
        <dbReference type="EMBL" id="SFZ82318.1"/>
    </source>
</evidence>
<sequence length="357" mass="41324">MQNKRRNFILTILLGVQIALVQFVSQQPNWVETYYSTGIYPYISSFFRILFGWIPFSFGDFLGIMLLTYAIRSFYKLIQNKFQHFKTSLLSFTAFLSVLYFCFYAFWGLNYFREPLAKSLGYTQTKYSTEALVKVVKKLISKTNKLQFKITQNDTVKVVIPYTYKEIYMKASNGYKNAAYIYPQFTYTTPSIKSSLVSLFQSYNGTSGYLNPITGEAQVNDMIPKTGSLLTTTHEIAHQIGFAAENEANFVGFLAAIFNNDIYFNYAGYRMALVKCLYDLGRRDKLLAKKLWKTVHKGIIKDFQNANNFWKQYENPIEPLLKKGYNSYLKANNQVNGIASYNYVVDLLISYFNDNHS</sequence>
<proteinExistence type="predicted"/>
<dbReference type="OrthoDB" id="1048788at2"/>
<dbReference type="STRING" id="1349785.GCA_000509405_01908"/>
<dbReference type="Pfam" id="PF12725">
    <property type="entry name" value="DUF3810"/>
    <property type="match status" value="1"/>
</dbReference>
<organism evidence="2 3">
    <name type="scientific">Tenacibaculum maritimum NCIMB 2154</name>
    <dbReference type="NCBI Taxonomy" id="1349785"/>
    <lineage>
        <taxon>Bacteria</taxon>
        <taxon>Pseudomonadati</taxon>
        <taxon>Bacteroidota</taxon>
        <taxon>Flavobacteriia</taxon>
        <taxon>Flavobacteriales</taxon>
        <taxon>Flavobacteriaceae</taxon>
        <taxon>Tenacibaculum</taxon>
    </lineage>
</organism>
<name>A0A2H1E972_9FLAO</name>
<evidence type="ECO:0000313" key="3">
    <source>
        <dbReference type="Proteomes" id="UP000231564"/>
    </source>
</evidence>
<dbReference type="Proteomes" id="UP000231564">
    <property type="component" value="Chromosome MARIT"/>
</dbReference>
<dbReference type="InterPro" id="IPR024294">
    <property type="entry name" value="DUF3810"/>
</dbReference>
<protein>
    <recommendedName>
        <fullName evidence="4">Amino acid permease</fullName>
    </recommendedName>
</protein>
<evidence type="ECO:0000256" key="1">
    <source>
        <dbReference type="SAM" id="Phobius"/>
    </source>
</evidence>
<feature type="transmembrane region" description="Helical" evidence="1">
    <location>
        <begin position="50"/>
        <end position="69"/>
    </location>
</feature>
<feature type="transmembrane region" description="Helical" evidence="1">
    <location>
        <begin position="89"/>
        <end position="109"/>
    </location>
</feature>
<dbReference type="AlphaFoldDB" id="A0A2H1E972"/>